<keyword evidence="4" id="KW-1185">Reference proteome</keyword>
<name>A0A5B7FPQ6_PORTR</name>
<keyword evidence="2" id="KW-0472">Membrane</keyword>
<proteinExistence type="predicted"/>
<evidence type="ECO:0000313" key="4">
    <source>
        <dbReference type="Proteomes" id="UP000324222"/>
    </source>
</evidence>
<feature type="region of interest" description="Disordered" evidence="1">
    <location>
        <begin position="1"/>
        <end position="21"/>
    </location>
</feature>
<organism evidence="3 4">
    <name type="scientific">Portunus trituberculatus</name>
    <name type="common">Swimming crab</name>
    <name type="synonym">Neptunus trituberculatus</name>
    <dbReference type="NCBI Taxonomy" id="210409"/>
    <lineage>
        <taxon>Eukaryota</taxon>
        <taxon>Metazoa</taxon>
        <taxon>Ecdysozoa</taxon>
        <taxon>Arthropoda</taxon>
        <taxon>Crustacea</taxon>
        <taxon>Multicrustacea</taxon>
        <taxon>Malacostraca</taxon>
        <taxon>Eumalacostraca</taxon>
        <taxon>Eucarida</taxon>
        <taxon>Decapoda</taxon>
        <taxon>Pleocyemata</taxon>
        <taxon>Brachyura</taxon>
        <taxon>Eubrachyura</taxon>
        <taxon>Portunoidea</taxon>
        <taxon>Portunidae</taxon>
        <taxon>Portuninae</taxon>
        <taxon>Portunus</taxon>
    </lineage>
</organism>
<evidence type="ECO:0000313" key="3">
    <source>
        <dbReference type="EMBL" id="MPC46898.1"/>
    </source>
</evidence>
<reference evidence="3 4" key="1">
    <citation type="submission" date="2019-05" db="EMBL/GenBank/DDBJ databases">
        <title>Another draft genome of Portunus trituberculatus and its Hox gene families provides insights of decapod evolution.</title>
        <authorList>
            <person name="Jeong J.-H."/>
            <person name="Song I."/>
            <person name="Kim S."/>
            <person name="Choi T."/>
            <person name="Kim D."/>
            <person name="Ryu S."/>
            <person name="Kim W."/>
        </authorList>
    </citation>
    <scope>NUCLEOTIDE SEQUENCE [LARGE SCALE GENOMIC DNA]</scope>
    <source>
        <tissue evidence="3">Muscle</tissue>
    </source>
</reference>
<accession>A0A5B7FPQ6</accession>
<gene>
    <name evidence="3" type="ORF">E2C01_040628</name>
</gene>
<protein>
    <submittedName>
        <fullName evidence="3">Uncharacterized protein</fullName>
    </submittedName>
</protein>
<keyword evidence="2" id="KW-1133">Transmembrane helix</keyword>
<dbReference type="AlphaFoldDB" id="A0A5B7FPQ6"/>
<dbReference type="EMBL" id="VSRR010007444">
    <property type="protein sequence ID" value="MPC46898.1"/>
    <property type="molecule type" value="Genomic_DNA"/>
</dbReference>
<keyword evidence="2" id="KW-0812">Transmembrane</keyword>
<evidence type="ECO:0000256" key="1">
    <source>
        <dbReference type="SAM" id="MobiDB-lite"/>
    </source>
</evidence>
<dbReference type="Proteomes" id="UP000324222">
    <property type="component" value="Unassembled WGS sequence"/>
</dbReference>
<sequence length="173" mass="18695">MTIIQNNDDDNNDGVGDAVCKDGDGKGRNSVSGDMLVLRQMFVYKDADGDGDGDSGDGVEMVAQIRIDRVESKALQLINSPPLTVFSLFLTDGMLHLLPSFITIFMLTALLIFLTAYLPSSCGLSAQAFLLPLIPILSSSLTQELTNILNHTYLPLVNSGTPCLLLYFHLPST</sequence>
<evidence type="ECO:0000256" key="2">
    <source>
        <dbReference type="SAM" id="Phobius"/>
    </source>
</evidence>
<feature type="transmembrane region" description="Helical" evidence="2">
    <location>
        <begin position="97"/>
        <end position="118"/>
    </location>
</feature>
<comment type="caution">
    <text evidence="3">The sequence shown here is derived from an EMBL/GenBank/DDBJ whole genome shotgun (WGS) entry which is preliminary data.</text>
</comment>